<gene>
    <name evidence="2" type="ORF">SAMN05443637_13224</name>
</gene>
<feature type="domain" description="YdhG-like" evidence="1">
    <location>
        <begin position="18"/>
        <end position="123"/>
    </location>
</feature>
<dbReference type="Pfam" id="PF08818">
    <property type="entry name" value="DUF1801"/>
    <property type="match status" value="1"/>
</dbReference>
<sequence length="127" mass="14400">MSRADVDRFLAELGHGRAAEIELLRDTIRSARPDLTERLKWKAPSFAVDGDDRITFRLRPGDRVELVFHRGAATREDVASFDFIDPFGLISWRSPDRGVIAFADEAAVRDHLPAVAELVDRWIEATR</sequence>
<evidence type="ECO:0000313" key="2">
    <source>
        <dbReference type="EMBL" id="SHL49732.1"/>
    </source>
</evidence>
<organism evidence="2 3">
    <name type="scientific">Pseudonocardia thermophila</name>
    <dbReference type="NCBI Taxonomy" id="1848"/>
    <lineage>
        <taxon>Bacteria</taxon>
        <taxon>Bacillati</taxon>
        <taxon>Actinomycetota</taxon>
        <taxon>Actinomycetes</taxon>
        <taxon>Pseudonocardiales</taxon>
        <taxon>Pseudonocardiaceae</taxon>
        <taxon>Pseudonocardia</taxon>
    </lineage>
</organism>
<protein>
    <recommendedName>
        <fullName evidence="1">YdhG-like domain-containing protein</fullName>
    </recommendedName>
</protein>
<dbReference type="OrthoDB" id="9811812at2"/>
<name>A0A1M7B431_PSETH</name>
<reference evidence="2 3" key="1">
    <citation type="submission" date="2016-11" db="EMBL/GenBank/DDBJ databases">
        <authorList>
            <person name="Jaros S."/>
            <person name="Januszkiewicz K."/>
            <person name="Wedrychowicz H."/>
        </authorList>
    </citation>
    <scope>NUCLEOTIDE SEQUENCE [LARGE SCALE GENOMIC DNA]</scope>
    <source>
        <strain evidence="2 3">DSM 43832</strain>
    </source>
</reference>
<proteinExistence type="predicted"/>
<dbReference type="Proteomes" id="UP000184363">
    <property type="component" value="Unassembled WGS sequence"/>
</dbReference>
<accession>A0A1M7B431</accession>
<dbReference type="STRING" id="1848.SAMN05443637_13224"/>
<dbReference type="AlphaFoldDB" id="A0A1M7B431"/>
<dbReference type="Gene3D" id="3.90.1150.200">
    <property type="match status" value="1"/>
</dbReference>
<evidence type="ECO:0000313" key="3">
    <source>
        <dbReference type="Proteomes" id="UP000184363"/>
    </source>
</evidence>
<dbReference type="RefSeq" id="WP_073460477.1">
    <property type="nucleotide sequence ID" value="NZ_CALGVN010000034.1"/>
</dbReference>
<dbReference type="EMBL" id="FRAP01000032">
    <property type="protein sequence ID" value="SHL49732.1"/>
    <property type="molecule type" value="Genomic_DNA"/>
</dbReference>
<dbReference type="SUPFAM" id="SSF159888">
    <property type="entry name" value="YdhG-like"/>
    <property type="match status" value="1"/>
</dbReference>
<keyword evidence="3" id="KW-1185">Reference proteome</keyword>
<dbReference type="InterPro" id="IPR014922">
    <property type="entry name" value="YdhG-like"/>
</dbReference>
<evidence type="ECO:0000259" key="1">
    <source>
        <dbReference type="Pfam" id="PF08818"/>
    </source>
</evidence>